<comment type="similarity">
    <text evidence="2">Belongs to the sodium:neurotransmitter symporter (SNF) (TC 2.A.22) family.</text>
</comment>
<feature type="transmembrane region" description="Helical" evidence="9">
    <location>
        <begin position="82"/>
        <end position="101"/>
    </location>
</feature>
<dbReference type="SUPFAM" id="SSF161070">
    <property type="entry name" value="SNF-like"/>
    <property type="match status" value="1"/>
</dbReference>
<keyword evidence="5" id="KW-0769">Symport</keyword>
<evidence type="ECO:0000313" key="11">
    <source>
        <dbReference type="Proteomes" id="UP001153712"/>
    </source>
</evidence>
<evidence type="ECO:0000256" key="4">
    <source>
        <dbReference type="ARBA" id="ARBA00022692"/>
    </source>
</evidence>
<evidence type="ECO:0000256" key="2">
    <source>
        <dbReference type="ARBA" id="ARBA00006459"/>
    </source>
</evidence>
<dbReference type="PANTHER" id="PTHR11616">
    <property type="entry name" value="SODIUM/CHLORIDE DEPENDENT TRANSPORTER"/>
    <property type="match status" value="1"/>
</dbReference>
<dbReference type="GO" id="GO:0015179">
    <property type="term" value="F:L-amino acid transmembrane transporter activity"/>
    <property type="evidence" value="ECO:0007669"/>
    <property type="project" value="TreeGrafter"/>
</dbReference>
<gene>
    <name evidence="10" type="ORF">PHYEVI_LOCUS11438</name>
</gene>
<proteinExistence type="inferred from homology"/>
<dbReference type="AlphaFoldDB" id="A0A9N9U1X7"/>
<dbReference type="PRINTS" id="PR00176">
    <property type="entry name" value="NANEUSMPORT"/>
</dbReference>
<dbReference type="GO" id="GO:0015187">
    <property type="term" value="F:glycine transmembrane transporter activity"/>
    <property type="evidence" value="ECO:0007669"/>
    <property type="project" value="TreeGrafter"/>
</dbReference>
<feature type="transmembrane region" description="Helical" evidence="9">
    <location>
        <begin position="12"/>
        <end position="29"/>
    </location>
</feature>
<feature type="transmembrane region" description="Helical" evidence="9">
    <location>
        <begin position="432"/>
        <end position="453"/>
    </location>
</feature>
<evidence type="ECO:0000256" key="1">
    <source>
        <dbReference type="ARBA" id="ARBA00004141"/>
    </source>
</evidence>
<feature type="transmembrane region" description="Helical" evidence="9">
    <location>
        <begin position="176"/>
        <end position="195"/>
    </location>
</feature>
<evidence type="ECO:0000256" key="7">
    <source>
        <dbReference type="ARBA" id="ARBA00023136"/>
    </source>
</evidence>
<feature type="transmembrane region" description="Helical" evidence="9">
    <location>
        <begin position="223"/>
        <end position="243"/>
    </location>
</feature>
<keyword evidence="8" id="KW-0479">Metal-binding</keyword>
<evidence type="ECO:0000313" key="10">
    <source>
        <dbReference type="EMBL" id="CAG9865195.1"/>
    </source>
</evidence>
<evidence type="ECO:0000256" key="9">
    <source>
        <dbReference type="SAM" id="Phobius"/>
    </source>
</evidence>
<organism evidence="10 11">
    <name type="scientific">Phyllotreta striolata</name>
    <name type="common">Striped flea beetle</name>
    <name type="synonym">Crioceris striolata</name>
    <dbReference type="NCBI Taxonomy" id="444603"/>
    <lineage>
        <taxon>Eukaryota</taxon>
        <taxon>Metazoa</taxon>
        <taxon>Ecdysozoa</taxon>
        <taxon>Arthropoda</taxon>
        <taxon>Hexapoda</taxon>
        <taxon>Insecta</taxon>
        <taxon>Pterygota</taxon>
        <taxon>Neoptera</taxon>
        <taxon>Endopterygota</taxon>
        <taxon>Coleoptera</taxon>
        <taxon>Polyphaga</taxon>
        <taxon>Cucujiformia</taxon>
        <taxon>Chrysomeloidea</taxon>
        <taxon>Chrysomelidae</taxon>
        <taxon>Galerucinae</taxon>
        <taxon>Alticini</taxon>
        <taxon>Phyllotreta</taxon>
    </lineage>
</organism>
<dbReference type="GO" id="GO:0089718">
    <property type="term" value="P:amino acid import across plasma membrane"/>
    <property type="evidence" value="ECO:0007669"/>
    <property type="project" value="TreeGrafter"/>
</dbReference>
<sequence>MDKSILRWKYRSSYVIVLLSWSTGLTNVFHSPKLLLEIGIFNYLLVHVVVMVIVGIPMTLTELAVSQYSLKSVVRCWDVCPFFRGVGYGKFILIAIFHVYYNSLNSYLLSYCFAPLPSEASRVVNGSNIEAFWYNEIIQNKGFPNWKLVASLTAHTILEFIINFNGTKLLENILPLLYYLSIFELIVLLCVIGASPGGMEGVKCLYTKQIDFNYLLIWKKEGILLQVFQMYLYSIGLALGGFSDIAAQGSFRNPLYKISVWVNLANLGTTLVYGNLFSMLNGIVQPNTTKCKSEIGPEKDFSFIFTKIPNALNGGIWKYIFYSSLYLKGVCTSSLMLKTILDVIYEEKPELLSYSRLCCIVFSICNFLLGSLIFTNLGFIIGQFIVDVIIQIFLPLIVTIQAVTIVFIYGLFRFTTDLYFMLGVYPTIYWPLCLTLSVIALPILSTVSIINYFKTTNLTDFNLTLFKGIVSVTLAWIPFMAMVRVIRKVKFDLIFRSSPNWNPPDGLETSRKQFEEQHCVEEFLYERYLLQRKLKRYE</sequence>
<evidence type="ECO:0000256" key="5">
    <source>
        <dbReference type="ARBA" id="ARBA00022847"/>
    </source>
</evidence>
<feature type="transmembrane region" description="Helical" evidence="9">
    <location>
        <begin position="41"/>
        <end position="61"/>
    </location>
</feature>
<dbReference type="PANTHER" id="PTHR11616:SF236">
    <property type="entry name" value="TRANSPORTER"/>
    <property type="match status" value="1"/>
</dbReference>
<comment type="subcellular location">
    <subcellularLocation>
        <location evidence="1">Membrane</location>
        <topology evidence="1">Multi-pass membrane protein</topology>
    </subcellularLocation>
</comment>
<dbReference type="InterPro" id="IPR000175">
    <property type="entry name" value="Na/ntran_symport"/>
</dbReference>
<feature type="transmembrane region" description="Helical" evidence="9">
    <location>
        <begin position="465"/>
        <end position="486"/>
    </location>
</feature>
<dbReference type="Proteomes" id="UP001153712">
    <property type="component" value="Chromosome 9"/>
</dbReference>
<feature type="transmembrane region" description="Helical" evidence="9">
    <location>
        <begin position="255"/>
        <end position="276"/>
    </location>
</feature>
<protein>
    <submittedName>
        <fullName evidence="10">Uncharacterized protein</fullName>
    </submittedName>
</protein>
<feature type="binding site" evidence="8">
    <location>
        <position position="27"/>
    </location>
    <ligand>
        <name>Na(+)</name>
        <dbReference type="ChEBI" id="CHEBI:29101"/>
        <label>1</label>
    </ligand>
</feature>
<keyword evidence="3" id="KW-0813">Transport</keyword>
<evidence type="ECO:0000256" key="8">
    <source>
        <dbReference type="PIRSR" id="PIRSR600175-1"/>
    </source>
</evidence>
<dbReference type="GO" id="GO:0005283">
    <property type="term" value="F:amino acid:sodium symporter activity"/>
    <property type="evidence" value="ECO:0007669"/>
    <property type="project" value="TreeGrafter"/>
</dbReference>
<feature type="transmembrane region" description="Helical" evidence="9">
    <location>
        <begin position="357"/>
        <end position="382"/>
    </location>
</feature>
<feature type="transmembrane region" description="Helical" evidence="9">
    <location>
        <begin position="388"/>
        <end position="412"/>
    </location>
</feature>
<evidence type="ECO:0000256" key="6">
    <source>
        <dbReference type="ARBA" id="ARBA00022989"/>
    </source>
</evidence>
<dbReference type="InterPro" id="IPR037272">
    <property type="entry name" value="SNS_sf"/>
</dbReference>
<feature type="binding site" evidence="8">
    <location>
        <position position="234"/>
    </location>
    <ligand>
        <name>Na(+)</name>
        <dbReference type="ChEBI" id="CHEBI:29101"/>
        <label>1</label>
    </ligand>
</feature>
<keyword evidence="11" id="KW-1185">Reference proteome</keyword>
<dbReference type="EMBL" id="OU900102">
    <property type="protein sequence ID" value="CAG9865195.1"/>
    <property type="molecule type" value="Genomic_DNA"/>
</dbReference>
<keyword evidence="6 9" id="KW-1133">Transmembrane helix</keyword>
<dbReference type="PROSITE" id="PS50267">
    <property type="entry name" value="NA_NEUROTRAN_SYMP_3"/>
    <property type="match status" value="1"/>
</dbReference>
<dbReference type="GO" id="GO:0005886">
    <property type="term" value="C:plasma membrane"/>
    <property type="evidence" value="ECO:0007669"/>
    <property type="project" value="TreeGrafter"/>
</dbReference>
<dbReference type="GO" id="GO:0046872">
    <property type="term" value="F:metal ion binding"/>
    <property type="evidence" value="ECO:0007669"/>
    <property type="project" value="UniProtKB-KW"/>
</dbReference>
<keyword evidence="8" id="KW-0915">Sodium</keyword>
<dbReference type="OrthoDB" id="6699552at2759"/>
<evidence type="ECO:0000256" key="3">
    <source>
        <dbReference type="ARBA" id="ARBA00022448"/>
    </source>
</evidence>
<feature type="binding site" evidence="8">
    <location>
        <position position="266"/>
    </location>
    <ligand>
        <name>Na(+)</name>
        <dbReference type="ChEBI" id="CHEBI:29101"/>
        <label>1</label>
    </ligand>
</feature>
<reference evidence="10" key="1">
    <citation type="submission" date="2022-01" db="EMBL/GenBank/DDBJ databases">
        <authorList>
            <person name="King R."/>
        </authorList>
    </citation>
    <scope>NUCLEOTIDE SEQUENCE</scope>
</reference>
<dbReference type="Pfam" id="PF00209">
    <property type="entry name" value="SNF"/>
    <property type="match status" value="2"/>
</dbReference>
<keyword evidence="7 9" id="KW-0472">Membrane</keyword>
<accession>A0A9N9U1X7</accession>
<name>A0A9N9U1X7_PHYSR</name>
<keyword evidence="4 9" id="KW-0812">Transmembrane</keyword>